<reference evidence="1 2" key="1">
    <citation type="submission" date="2024-01" db="EMBL/GenBank/DDBJ databases">
        <authorList>
            <consortium name="Genoscope - CEA"/>
            <person name="William W."/>
        </authorList>
    </citation>
    <scope>NUCLEOTIDE SEQUENCE [LARGE SCALE GENOMIC DNA]</scope>
    <source>
        <strain evidence="1 2">29B2s-10</strain>
    </source>
</reference>
<protein>
    <recommendedName>
        <fullName evidence="3">YCII-related domain-containing protein</fullName>
    </recommendedName>
</protein>
<dbReference type="SUPFAM" id="SSF54909">
    <property type="entry name" value="Dimeric alpha+beta barrel"/>
    <property type="match status" value="1"/>
</dbReference>
<dbReference type="Gene3D" id="3.30.70.1060">
    <property type="entry name" value="Dimeric alpha+beta barrel"/>
    <property type="match status" value="1"/>
</dbReference>
<name>A0ABP0E9K5_9ASCO</name>
<dbReference type="InterPro" id="IPR051807">
    <property type="entry name" value="Sec-metab_biosynth-assoc"/>
</dbReference>
<dbReference type="InterPro" id="IPR011008">
    <property type="entry name" value="Dimeric_a/b-barrel"/>
</dbReference>
<evidence type="ECO:0000313" key="1">
    <source>
        <dbReference type="EMBL" id="CAK7900861.1"/>
    </source>
</evidence>
<keyword evidence="2" id="KW-1185">Reference proteome</keyword>
<dbReference type="Proteomes" id="UP001497600">
    <property type="component" value="Chromosome C"/>
</dbReference>
<evidence type="ECO:0000313" key="2">
    <source>
        <dbReference type="Proteomes" id="UP001497600"/>
    </source>
</evidence>
<organism evidence="1 2">
    <name type="scientific">[Candida] anglica</name>
    <dbReference type="NCBI Taxonomy" id="148631"/>
    <lineage>
        <taxon>Eukaryota</taxon>
        <taxon>Fungi</taxon>
        <taxon>Dikarya</taxon>
        <taxon>Ascomycota</taxon>
        <taxon>Saccharomycotina</taxon>
        <taxon>Pichiomycetes</taxon>
        <taxon>Debaryomycetaceae</taxon>
        <taxon>Kurtzmaniella</taxon>
    </lineage>
</organism>
<sequence>MAANQELKEFLVLIFDKPNANRVGSIEQHIAALPAVAGNPMTCGGAVLNKKGDFVGSTLTLRAHDEEEVISFLKKDIFAKEVWDMSSCVIHEVMIAYREGRDI</sequence>
<dbReference type="EMBL" id="OZ004255">
    <property type="protein sequence ID" value="CAK7900861.1"/>
    <property type="molecule type" value="Genomic_DNA"/>
</dbReference>
<accession>A0ABP0E9K5</accession>
<proteinExistence type="predicted"/>
<evidence type="ECO:0008006" key="3">
    <source>
        <dbReference type="Google" id="ProtNLM"/>
    </source>
</evidence>
<dbReference type="PANTHER" id="PTHR33606:SF3">
    <property type="entry name" value="PROTEIN YCII"/>
    <property type="match status" value="1"/>
</dbReference>
<dbReference type="PANTHER" id="PTHR33606">
    <property type="entry name" value="PROTEIN YCII"/>
    <property type="match status" value="1"/>
</dbReference>
<gene>
    <name evidence="1" type="ORF">CAAN4_C09340</name>
</gene>